<proteinExistence type="predicted"/>
<organism evidence="1">
    <name type="scientific">marine metagenome</name>
    <dbReference type="NCBI Taxonomy" id="408172"/>
    <lineage>
        <taxon>unclassified sequences</taxon>
        <taxon>metagenomes</taxon>
        <taxon>ecological metagenomes</taxon>
    </lineage>
</organism>
<name>A0A382RDB3_9ZZZZ</name>
<protein>
    <submittedName>
        <fullName evidence="1">Uncharacterized protein</fullName>
    </submittedName>
</protein>
<accession>A0A382RDB3</accession>
<dbReference type="AlphaFoldDB" id="A0A382RDB3"/>
<evidence type="ECO:0000313" key="1">
    <source>
        <dbReference type="EMBL" id="SVC95147.1"/>
    </source>
</evidence>
<dbReference type="EMBL" id="UINC01120578">
    <property type="protein sequence ID" value="SVC95147.1"/>
    <property type="molecule type" value="Genomic_DNA"/>
</dbReference>
<sequence>MIDIEKIKERRTAEFLQKRKDERDAEKKHKEEVRADELDLYTRRVVTCIEQKKKCPTLRQTWET</sequence>
<gene>
    <name evidence="1" type="ORF">METZ01_LOCUS348001</name>
</gene>
<reference evidence="1" key="1">
    <citation type="submission" date="2018-05" db="EMBL/GenBank/DDBJ databases">
        <authorList>
            <person name="Lanie J.A."/>
            <person name="Ng W.-L."/>
            <person name="Kazmierczak K.M."/>
            <person name="Andrzejewski T.M."/>
            <person name="Davidsen T.M."/>
            <person name="Wayne K.J."/>
            <person name="Tettelin H."/>
            <person name="Glass J.I."/>
            <person name="Rusch D."/>
            <person name="Podicherti R."/>
            <person name="Tsui H.-C.T."/>
            <person name="Winkler M.E."/>
        </authorList>
    </citation>
    <scope>NUCLEOTIDE SEQUENCE</scope>
</reference>